<organism evidence="2 3">
    <name type="scientific">Saprospira grandis DSM 2844</name>
    <dbReference type="NCBI Taxonomy" id="694433"/>
    <lineage>
        <taxon>Bacteria</taxon>
        <taxon>Pseudomonadati</taxon>
        <taxon>Bacteroidota</taxon>
        <taxon>Saprospiria</taxon>
        <taxon>Saprospirales</taxon>
        <taxon>Saprospiraceae</taxon>
        <taxon>Saprospira</taxon>
    </lineage>
</organism>
<evidence type="ECO:0000313" key="2">
    <source>
        <dbReference type="EMBL" id="EJF53045.1"/>
    </source>
</evidence>
<dbReference type="Proteomes" id="UP000005113">
    <property type="component" value="Unassembled WGS sequence"/>
</dbReference>
<dbReference type="HOGENOM" id="CLU_1255229_0_0_10"/>
<gene>
    <name evidence="2" type="ORF">SapgrDRAFT_1327</name>
</gene>
<evidence type="ECO:0000256" key="1">
    <source>
        <dbReference type="SAM" id="MobiDB-lite"/>
    </source>
</evidence>
<dbReference type="RefSeq" id="WP_002658431.1">
    <property type="nucleotide sequence ID" value="NZ_JH719942.1"/>
</dbReference>
<dbReference type="EMBL" id="JH719942">
    <property type="protein sequence ID" value="EJF53045.1"/>
    <property type="molecule type" value="Genomic_DNA"/>
</dbReference>
<reference evidence="3" key="1">
    <citation type="journal article" date="2012" name="Stand. Genomic Sci.">
        <title>Permanent draft genome sequence of the gliding predator Saprospira grandis strain Sa g1 (= HR1).</title>
        <authorList>
            <person name="Mavromatis K."/>
            <person name="Chertkov O."/>
            <person name="Lapidus A."/>
            <person name="Nolan M."/>
            <person name="Lucas S."/>
            <person name="Tice H."/>
            <person name="Del Rio T.G."/>
            <person name="Cheng J.F."/>
            <person name="Han C."/>
            <person name="Tapia R."/>
            <person name="Bruce D."/>
            <person name="Goodwin L.A."/>
            <person name="Pitluck S."/>
            <person name="Huntemann M."/>
            <person name="Liolios K."/>
            <person name="Pagani I."/>
            <person name="Ivanova N."/>
            <person name="Mikhailova N."/>
            <person name="Pati A."/>
            <person name="Chen A."/>
            <person name="Palaniappan K."/>
            <person name="Land M."/>
            <person name="Brambilla E.M."/>
            <person name="Rohde M."/>
            <person name="Spring S."/>
            <person name="Goker M."/>
            <person name="Detter J.C."/>
            <person name="Bristow J."/>
            <person name="Eisen J.A."/>
            <person name="Markowitz V."/>
            <person name="Hugenholtz P."/>
            <person name="Kyrpides N.C."/>
            <person name="Klenk H.P."/>
            <person name="Woyke T."/>
        </authorList>
    </citation>
    <scope>NUCLEOTIDE SEQUENCE [LARGE SCALE GENOMIC DNA]</scope>
    <source>
        <strain evidence="3">DSM 2844</strain>
    </source>
</reference>
<evidence type="ECO:0000313" key="3">
    <source>
        <dbReference type="Proteomes" id="UP000005113"/>
    </source>
</evidence>
<dbReference type="AlphaFoldDB" id="J1I2V2"/>
<accession>J1I2V2</accession>
<feature type="compositionally biased region" description="Low complexity" evidence="1">
    <location>
        <begin position="167"/>
        <end position="184"/>
    </location>
</feature>
<feature type="region of interest" description="Disordered" evidence="1">
    <location>
        <begin position="139"/>
        <end position="197"/>
    </location>
</feature>
<protein>
    <submittedName>
        <fullName evidence="2">Uncharacterized protein</fullName>
    </submittedName>
</protein>
<sequence>MKAKIQPDYENLTHAAYVKEFKRLAKMAETQANGEENAVTFFVKRMHKFACGTEAPLMLLSKMDAKWKKQAKEDLKGDKKMILIAKAHFTASENGNVLELSPIKGNAPLAKIAKEGKALLKKAKFALVKAGEAVSAAAEGAAATEGEEEAPKEAAQPTTEDSKTTETTETTSDDTAAAGAESATVDPQLEKKKAKGRQVMAKMLENLQKIEAKLKK</sequence>
<dbReference type="OrthoDB" id="9828569at2"/>
<proteinExistence type="predicted"/>
<name>J1I2V2_9BACT</name>